<name>A0A0B0NPM3_GOSAR</name>
<organism evidence="1 2">
    <name type="scientific">Gossypium arboreum</name>
    <name type="common">Tree cotton</name>
    <name type="synonym">Gossypium nanking</name>
    <dbReference type="NCBI Taxonomy" id="29729"/>
    <lineage>
        <taxon>Eukaryota</taxon>
        <taxon>Viridiplantae</taxon>
        <taxon>Streptophyta</taxon>
        <taxon>Embryophyta</taxon>
        <taxon>Tracheophyta</taxon>
        <taxon>Spermatophyta</taxon>
        <taxon>Magnoliopsida</taxon>
        <taxon>eudicotyledons</taxon>
        <taxon>Gunneridae</taxon>
        <taxon>Pentapetalae</taxon>
        <taxon>rosids</taxon>
        <taxon>malvids</taxon>
        <taxon>Malvales</taxon>
        <taxon>Malvaceae</taxon>
        <taxon>Malvoideae</taxon>
        <taxon>Gossypium</taxon>
    </lineage>
</organism>
<proteinExistence type="predicted"/>
<gene>
    <name evidence="1" type="ORF">F383_03678</name>
</gene>
<sequence length="63" mass="6915">MGMSILRSVDKLESDLLKTSSFTLNLSSNRSKALFKDMVAILFSEATTRTSDVSGHSLVSKVY</sequence>
<dbReference type="AlphaFoldDB" id="A0A0B0NPM3"/>
<keyword evidence="2" id="KW-1185">Reference proteome</keyword>
<protein>
    <submittedName>
        <fullName evidence="1">Uncharacterized protein</fullName>
    </submittedName>
</protein>
<dbReference type="EMBL" id="KN398750">
    <property type="protein sequence ID" value="KHG13036.1"/>
    <property type="molecule type" value="Genomic_DNA"/>
</dbReference>
<evidence type="ECO:0000313" key="2">
    <source>
        <dbReference type="Proteomes" id="UP000032142"/>
    </source>
</evidence>
<evidence type="ECO:0000313" key="1">
    <source>
        <dbReference type="EMBL" id="KHG13036.1"/>
    </source>
</evidence>
<accession>A0A0B0NPM3</accession>
<reference evidence="2" key="1">
    <citation type="submission" date="2014-09" db="EMBL/GenBank/DDBJ databases">
        <authorList>
            <person name="Mudge J."/>
            <person name="Ramaraj T."/>
            <person name="Lindquist I.E."/>
            <person name="Bharti A.K."/>
            <person name="Sundararajan A."/>
            <person name="Cameron C.T."/>
            <person name="Woodward J.E."/>
            <person name="May G.D."/>
            <person name="Brubaker C."/>
            <person name="Broadhvest J."/>
            <person name="Wilkins T.A."/>
        </authorList>
    </citation>
    <scope>NUCLEOTIDE SEQUENCE</scope>
    <source>
        <strain evidence="2">cv. AKA8401</strain>
    </source>
</reference>
<dbReference type="Proteomes" id="UP000032142">
    <property type="component" value="Unassembled WGS sequence"/>
</dbReference>